<proteinExistence type="predicted"/>
<feature type="region of interest" description="Disordered" evidence="1">
    <location>
        <begin position="207"/>
        <end position="270"/>
    </location>
</feature>
<protein>
    <submittedName>
        <fullName evidence="2">Uncharacterized protein</fullName>
    </submittedName>
</protein>
<dbReference type="RefSeq" id="WP_342959131.1">
    <property type="nucleotide sequence ID" value="NZ_JAZHFZ010000015.1"/>
</dbReference>
<organism evidence="2 3">
    <name type="scientific">Paraburkholderia azotifigens</name>
    <dbReference type="NCBI Taxonomy" id="2057004"/>
    <lineage>
        <taxon>Bacteria</taxon>
        <taxon>Pseudomonadati</taxon>
        <taxon>Pseudomonadota</taxon>
        <taxon>Betaproteobacteria</taxon>
        <taxon>Burkholderiales</taxon>
        <taxon>Burkholderiaceae</taxon>
        <taxon>Paraburkholderia</taxon>
    </lineage>
</organism>
<sequence length="270" mass="29833">MWRKDSGNIGFSVDCLARRHLKKTSTRRPPSAVFFFAENRSAHSACIALKLHLRIRLHRTRTIANGTEGGLEEATPRTAFRQQRIGRPVNAKRPMRTPVRRQNWGGPADLEWTAASFTVWVRPKYVANSEPIGPARNYCRNGRSPLSARVANAYSLWPKQLLETELNCKALASTVQHDLFGGSPSGWNAHVEYIQTKAAWFGSGIPEMETRTSEGPAPSTSEDASPVESSVEDASPVEWGAPDETRGSPLGSGTLAPDRRQLRTITAPYI</sequence>
<comment type="caution">
    <text evidence="2">The sequence shown here is derived from an EMBL/GenBank/DDBJ whole genome shotgun (WGS) entry which is preliminary data.</text>
</comment>
<reference evidence="2 3" key="1">
    <citation type="submission" date="2024-01" db="EMBL/GenBank/DDBJ databases">
        <title>The diversity of rhizobia nodulating Mimosa spp. in eleven states of Brazil covering several biomes is determined by host plant, location, and edaphic factors.</title>
        <authorList>
            <person name="Rouws L."/>
            <person name="Barauna A."/>
            <person name="Beukes C."/>
            <person name="De Faria S.M."/>
            <person name="Gross E."/>
            <person name="Dos Reis Junior F.B."/>
            <person name="Simon M."/>
            <person name="Maluk M."/>
            <person name="Odee D.W."/>
            <person name="Kenicer G."/>
            <person name="Young J.P.W."/>
            <person name="Reis V.M."/>
            <person name="Zilli J."/>
            <person name="James E.K."/>
        </authorList>
    </citation>
    <scope>NUCLEOTIDE SEQUENCE [LARGE SCALE GENOMIC DNA]</scope>
    <source>
        <strain evidence="2 3">JPY530</strain>
    </source>
</reference>
<keyword evidence="3" id="KW-1185">Reference proteome</keyword>
<dbReference type="Proteomes" id="UP001481677">
    <property type="component" value="Unassembled WGS sequence"/>
</dbReference>
<gene>
    <name evidence="2" type="ORF">V4C56_21625</name>
</gene>
<accession>A0ABU9R6M4</accession>
<dbReference type="EMBL" id="JAZHGA010000015">
    <property type="protein sequence ID" value="MEM5342214.1"/>
    <property type="molecule type" value="Genomic_DNA"/>
</dbReference>
<name>A0ABU9R6M4_9BURK</name>
<evidence type="ECO:0000313" key="3">
    <source>
        <dbReference type="Proteomes" id="UP001481677"/>
    </source>
</evidence>
<evidence type="ECO:0000256" key="1">
    <source>
        <dbReference type="SAM" id="MobiDB-lite"/>
    </source>
</evidence>
<evidence type="ECO:0000313" key="2">
    <source>
        <dbReference type="EMBL" id="MEM5342214.1"/>
    </source>
</evidence>